<dbReference type="HOGENOM" id="CLU_2741534_0_0_1"/>
<gene>
    <name evidence="1" type="ORF">SCLCIDRAFT_877398</name>
</gene>
<name>A0A0C3A9K2_9AGAM</name>
<accession>A0A0C3A9K2</accession>
<reference evidence="2" key="2">
    <citation type="submission" date="2015-01" db="EMBL/GenBank/DDBJ databases">
        <title>Evolutionary Origins and Diversification of the Mycorrhizal Mutualists.</title>
        <authorList>
            <consortium name="DOE Joint Genome Institute"/>
            <consortium name="Mycorrhizal Genomics Consortium"/>
            <person name="Kohler A."/>
            <person name="Kuo A."/>
            <person name="Nagy L.G."/>
            <person name="Floudas D."/>
            <person name="Copeland A."/>
            <person name="Barry K.W."/>
            <person name="Cichocki N."/>
            <person name="Veneault-Fourrey C."/>
            <person name="LaButti K."/>
            <person name="Lindquist E.A."/>
            <person name="Lipzen A."/>
            <person name="Lundell T."/>
            <person name="Morin E."/>
            <person name="Murat C."/>
            <person name="Riley R."/>
            <person name="Ohm R."/>
            <person name="Sun H."/>
            <person name="Tunlid A."/>
            <person name="Henrissat B."/>
            <person name="Grigoriev I.V."/>
            <person name="Hibbett D.S."/>
            <person name="Martin F."/>
        </authorList>
    </citation>
    <scope>NUCLEOTIDE SEQUENCE [LARGE SCALE GENOMIC DNA]</scope>
    <source>
        <strain evidence="2">Foug A</strain>
    </source>
</reference>
<evidence type="ECO:0000313" key="2">
    <source>
        <dbReference type="Proteomes" id="UP000053989"/>
    </source>
</evidence>
<sequence>MCTMSDALIIMSRLPTDELLPPISPLWMVSKAGQLISAIPCAQAWACPLNMILHFICTAWRGVTKSVSPRR</sequence>
<dbReference type="AlphaFoldDB" id="A0A0C3A9K2"/>
<dbReference type="EMBL" id="KN822051">
    <property type="protein sequence ID" value="KIM61562.1"/>
    <property type="molecule type" value="Genomic_DNA"/>
</dbReference>
<keyword evidence="2" id="KW-1185">Reference proteome</keyword>
<protein>
    <submittedName>
        <fullName evidence="1">Uncharacterized protein</fullName>
    </submittedName>
</protein>
<evidence type="ECO:0000313" key="1">
    <source>
        <dbReference type="EMBL" id="KIM61562.1"/>
    </source>
</evidence>
<dbReference type="Proteomes" id="UP000053989">
    <property type="component" value="Unassembled WGS sequence"/>
</dbReference>
<proteinExistence type="predicted"/>
<organism evidence="1 2">
    <name type="scientific">Scleroderma citrinum Foug A</name>
    <dbReference type="NCBI Taxonomy" id="1036808"/>
    <lineage>
        <taxon>Eukaryota</taxon>
        <taxon>Fungi</taxon>
        <taxon>Dikarya</taxon>
        <taxon>Basidiomycota</taxon>
        <taxon>Agaricomycotina</taxon>
        <taxon>Agaricomycetes</taxon>
        <taxon>Agaricomycetidae</taxon>
        <taxon>Boletales</taxon>
        <taxon>Sclerodermatineae</taxon>
        <taxon>Sclerodermataceae</taxon>
        <taxon>Scleroderma</taxon>
    </lineage>
</organism>
<dbReference type="InParanoid" id="A0A0C3A9K2"/>
<reference evidence="1 2" key="1">
    <citation type="submission" date="2014-04" db="EMBL/GenBank/DDBJ databases">
        <authorList>
            <consortium name="DOE Joint Genome Institute"/>
            <person name="Kuo A."/>
            <person name="Kohler A."/>
            <person name="Nagy L.G."/>
            <person name="Floudas D."/>
            <person name="Copeland A."/>
            <person name="Barry K.W."/>
            <person name="Cichocki N."/>
            <person name="Veneault-Fourrey C."/>
            <person name="LaButti K."/>
            <person name="Lindquist E.A."/>
            <person name="Lipzen A."/>
            <person name="Lundell T."/>
            <person name="Morin E."/>
            <person name="Murat C."/>
            <person name="Sun H."/>
            <person name="Tunlid A."/>
            <person name="Henrissat B."/>
            <person name="Grigoriev I.V."/>
            <person name="Hibbett D.S."/>
            <person name="Martin F."/>
            <person name="Nordberg H.P."/>
            <person name="Cantor M.N."/>
            <person name="Hua S.X."/>
        </authorList>
    </citation>
    <scope>NUCLEOTIDE SEQUENCE [LARGE SCALE GENOMIC DNA]</scope>
    <source>
        <strain evidence="1 2">Foug A</strain>
    </source>
</reference>